<evidence type="ECO:0000313" key="4">
    <source>
        <dbReference type="Proteomes" id="UP000609531"/>
    </source>
</evidence>
<sequence length="97" mass="11035">QSATGSVFQRRQHRPRSSHLNGKVERVQRTALEEFWPTVDLKDPELEARSAEWQNVDNWVRPHGSLGGIAPTGKDIAASYDPNAEPILPRNHWSARR</sequence>
<name>A0A934MHW4_9HYPH</name>
<keyword evidence="4" id="KW-1185">Reference proteome</keyword>
<dbReference type="SUPFAM" id="SSF53098">
    <property type="entry name" value="Ribonuclease H-like"/>
    <property type="match status" value="1"/>
</dbReference>
<dbReference type="AlphaFoldDB" id="A0A934MHW4"/>
<gene>
    <name evidence="3" type="ORF">JCR33_16575</name>
</gene>
<protein>
    <submittedName>
        <fullName evidence="3">Transposase</fullName>
    </submittedName>
</protein>
<evidence type="ECO:0000313" key="3">
    <source>
        <dbReference type="EMBL" id="MBJ3777325.1"/>
    </source>
</evidence>
<feature type="domain" description="Integrase catalytic" evidence="2">
    <location>
        <begin position="13"/>
        <end position="71"/>
    </location>
</feature>
<organism evidence="3 4">
    <name type="scientific">Acuticoccus mangrovi</name>
    <dbReference type="NCBI Taxonomy" id="2796142"/>
    <lineage>
        <taxon>Bacteria</taxon>
        <taxon>Pseudomonadati</taxon>
        <taxon>Pseudomonadota</taxon>
        <taxon>Alphaproteobacteria</taxon>
        <taxon>Hyphomicrobiales</taxon>
        <taxon>Amorphaceae</taxon>
        <taxon>Acuticoccus</taxon>
    </lineage>
</organism>
<proteinExistence type="predicted"/>
<accession>A0A934MHW4</accession>
<feature type="region of interest" description="Disordered" evidence="1">
    <location>
        <begin position="1"/>
        <end position="24"/>
    </location>
</feature>
<evidence type="ECO:0000259" key="2">
    <source>
        <dbReference type="Pfam" id="PF13683"/>
    </source>
</evidence>
<dbReference type="InterPro" id="IPR001584">
    <property type="entry name" value="Integrase_cat-core"/>
</dbReference>
<evidence type="ECO:0000256" key="1">
    <source>
        <dbReference type="SAM" id="MobiDB-lite"/>
    </source>
</evidence>
<dbReference type="Proteomes" id="UP000609531">
    <property type="component" value="Unassembled WGS sequence"/>
</dbReference>
<dbReference type="InterPro" id="IPR012337">
    <property type="entry name" value="RNaseH-like_sf"/>
</dbReference>
<reference evidence="3" key="1">
    <citation type="submission" date="2020-12" db="EMBL/GenBank/DDBJ databases">
        <title>Bacterial taxonomy.</title>
        <authorList>
            <person name="Pan X."/>
        </authorList>
    </citation>
    <scope>NUCLEOTIDE SEQUENCE</scope>
    <source>
        <strain evidence="3">B2012</strain>
    </source>
</reference>
<dbReference type="RefSeq" id="WP_198883233.1">
    <property type="nucleotide sequence ID" value="NZ_JAEKJA010000015.1"/>
</dbReference>
<comment type="caution">
    <text evidence="3">The sequence shown here is derived from an EMBL/GenBank/DDBJ whole genome shotgun (WGS) entry which is preliminary data.</text>
</comment>
<feature type="non-terminal residue" evidence="3">
    <location>
        <position position="1"/>
    </location>
</feature>
<dbReference type="GO" id="GO:0015074">
    <property type="term" value="P:DNA integration"/>
    <property type="evidence" value="ECO:0007669"/>
    <property type="project" value="InterPro"/>
</dbReference>
<dbReference type="Pfam" id="PF13683">
    <property type="entry name" value="rve_3"/>
    <property type="match status" value="1"/>
</dbReference>
<dbReference type="EMBL" id="JAEKJA010000015">
    <property type="protein sequence ID" value="MBJ3777325.1"/>
    <property type="molecule type" value="Genomic_DNA"/>
</dbReference>